<accession>A0A177VDT5</accession>
<dbReference type="Proteomes" id="UP000836402">
    <property type="component" value="Unassembled WGS sequence"/>
</dbReference>
<sequence>MSVKQHLDESRDPSIASIRSESQYSRSCSNPSTPDAVDDLSPRSSPTATSPVTPLIFRTHFISAPGRIGSELSLGPDQDVEAEPKVSQSEQDASLPAEGALGLTLDAPAFLRALAGTQDLQVALNKKEEEEEEDTSDEEGDHDSPVGSSDGRGDSLGPDSPAALALADFFRLREQISTTPPQTTLAPAPLPVVPTLLLPPSACEDDSAPALLSAAHITDGQQSAADQDGKGVDGDGPWWMLNDSWASWGPEDLQDGEEPARKLSAGQVSPKTLPLADAHVEETPARATSSKKQETDSSFVTPITKGFVTPERSSEFCSPTSIIIAAQRKAWIAHFYPDSDISKRPYRVQLANLQLPSLDDIDAPSAPQHPGDGSPRRIAKAGLELGSPFRGLTSDLSKAEATVPAAMPDCAADDEVKENRTPLPPKPKYRARAPSFGINRASRHRAASTAAPPPPPLILADSTFLPHVKRRARANSDTSLPSAAKANSDHAAFDNMFKHVGSVNVKVGTDTFVVVKSILDEQVFTPVWPTTATSGVGIALMGSVASHLQSFHNYPVTGRPRSQTGADRVTFAQGPLHPVHAPALPTRSHSTGSSIRLSAAARFSRLLRGRLQTQDAARAVVAQDPFVCEPAAAETPNPAAGRYSTGKGWSSARCSLDEWEMSPYSPETSRHLRLRSCTAGADTDPDGDARTECSTAPSTPTIPAHMLTMSPWESSEDSCAFLASPESFTAQLRSGKPLPLPCVDSTAALRLRPSASDLRQQADFSGHGALASPGHTALVTDKSGSGAISLPFHELKAGWEARTRHLALITDGGAPVSSCPAMSRFGSPRLGAPFGT</sequence>
<dbReference type="AlphaFoldDB" id="A0A177VDT5"/>
<proteinExistence type="predicted"/>
<protein>
    <submittedName>
        <fullName evidence="3">Uncharacterized protein</fullName>
    </submittedName>
</protein>
<dbReference type="EMBL" id="CAJHJG010000288">
    <property type="protein sequence ID" value="CAD6900576.1"/>
    <property type="molecule type" value="Genomic_DNA"/>
</dbReference>
<feature type="compositionally biased region" description="Acidic residues" evidence="1">
    <location>
        <begin position="129"/>
        <end position="141"/>
    </location>
</feature>
<gene>
    <name evidence="3" type="ORF">A4X03_0g2115</name>
    <name evidence="2" type="ORF">JKIAZH3_G8614</name>
</gene>
<feature type="compositionally biased region" description="Polar residues" evidence="1">
    <location>
        <begin position="286"/>
        <end position="297"/>
    </location>
</feature>
<feature type="region of interest" description="Disordered" evidence="1">
    <location>
        <begin position="67"/>
        <end position="100"/>
    </location>
</feature>
<feature type="region of interest" description="Disordered" evidence="1">
    <location>
        <begin position="1"/>
        <end position="55"/>
    </location>
</feature>
<evidence type="ECO:0000313" key="5">
    <source>
        <dbReference type="Proteomes" id="UP000836402"/>
    </source>
</evidence>
<comment type="caution">
    <text evidence="3">The sequence shown here is derived from an EMBL/GenBank/DDBJ whole genome shotgun (WGS) entry which is preliminary data.</text>
</comment>
<evidence type="ECO:0000313" key="2">
    <source>
        <dbReference type="EMBL" id="CAD6900576.1"/>
    </source>
</evidence>
<reference evidence="3" key="1">
    <citation type="submission" date="2016-04" db="EMBL/GenBank/DDBJ databases">
        <authorList>
            <person name="Nguyen H.D."/>
            <person name="Kesanakurti P."/>
            <person name="Cullis J."/>
            <person name="Levesque C.A."/>
            <person name="Hambleton S."/>
        </authorList>
    </citation>
    <scope>NUCLEOTIDE SEQUENCE</scope>
    <source>
        <strain evidence="3">DAOMC 238032</strain>
    </source>
</reference>
<feature type="compositionally biased region" description="Polar residues" evidence="1">
    <location>
        <begin position="17"/>
        <end position="33"/>
    </location>
</feature>
<feature type="compositionally biased region" description="Polar residues" evidence="1">
    <location>
        <begin position="42"/>
        <end position="52"/>
    </location>
</feature>
<evidence type="ECO:0000313" key="3">
    <source>
        <dbReference type="EMBL" id="KAE8262868.1"/>
    </source>
</evidence>
<feature type="region of interest" description="Disordered" evidence="1">
    <location>
        <begin position="359"/>
        <end position="379"/>
    </location>
</feature>
<reference evidence="2" key="3">
    <citation type="submission" date="2020-10" db="EMBL/GenBank/DDBJ databases">
        <authorList>
            <person name="Sedaghatjoo S."/>
        </authorList>
    </citation>
    <scope>NUCLEOTIDE SEQUENCE</scope>
    <source>
        <strain evidence="2">AZH3</strain>
    </source>
</reference>
<evidence type="ECO:0000313" key="4">
    <source>
        <dbReference type="Proteomes" id="UP000077671"/>
    </source>
</evidence>
<name>A0A177VDT5_9BASI</name>
<feature type="region of interest" description="Disordered" evidence="1">
    <location>
        <begin position="246"/>
        <end position="297"/>
    </location>
</feature>
<dbReference type="EMBL" id="LWDD02000193">
    <property type="protein sequence ID" value="KAE8262868.1"/>
    <property type="molecule type" value="Genomic_DNA"/>
</dbReference>
<feature type="region of interest" description="Disordered" evidence="1">
    <location>
        <begin position="122"/>
        <end position="161"/>
    </location>
</feature>
<feature type="region of interest" description="Disordered" evidence="1">
    <location>
        <begin position="679"/>
        <end position="702"/>
    </location>
</feature>
<reference evidence="3" key="2">
    <citation type="journal article" date="2019" name="IMA Fungus">
        <title>Genome sequencing and comparison of five Tilletia species to identify candidate genes for the detection of regulated species infecting wheat.</title>
        <authorList>
            <person name="Nguyen H.D.T."/>
            <person name="Sultana T."/>
            <person name="Kesanakurti P."/>
            <person name="Hambleton S."/>
        </authorList>
    </citation>
    <scope>NUCLEOTIDE SEQUENCE</scope>
    <source>
        <strain evidence="3">DAOMC 238032</strain>
    </source>
</reference>
<dbReference type="Proteomes" id="UP000077671">
    <property type="component" value="Unassembled WGS sequence"/>
</dbReference>
<keyword evidence="5" id="KW-1185">Reference proteome</keyword>
<organism evidence="3 4">
    <name type="scientific">Tilletia caries</name>
    <name type="common">wheat bunt fungus</name>
    <dbReference type="NCBI Taxonomy" id="13290"/>
    <lineage>
        <taxon>Eukaryota</taxon>
        <taxon>Fungi</taxon>
        <taxon>Dikarya</taxon>
        <taxon>Basidiomycota</taxon>
        <taxon>Ustilaginomycotina</taxon>
        <taxon>Exobasidiomycetes</taxon>
        <taxon>Tilletiales</taxon>
        <taxon>Tilletiaceae</taxon>
        <taxon>Tilletia</taxon>
    </lineage>
</organism>
<feature type="compositionally biased region" description="Basic and acidic residues" evidence="1">
    <location>
        <begin position="1"/>
        <end position="12"/>
    </location>
</feature>
<feature type="compositionally biased region" description="Polar residues" evidence="1">
    <location>
        <begin position="692"/>
        <end position="701"/>
    </location>
</feature>
<evidence type="ECO:0000256" key="1">
    <source>
        <dbReference type="SAM" id="MobiDB-lite"/>
    </source>
</evidence>